<gene>
    <name evidence="1" type="ORF">SAMN05421737_10788</name>
</gene>
<reference evidence="2" key="1">
    <citation type="submission" date="2016-09" db="EMBL/GenBank/DDBJ databases">
        <authorList>
            <person name="Varghese N."/>
            <person name="Submissions S."/>
        </authorList>
    </citation>
    <scope>NUCLEOTIDE SEQUENCE [LARGE SCALE GENOMIC DNA]</scope>
    <source>
        <strain evidence="2">25nlg</strain>
    </source>
</reference>
<keyword evidence="2" id="KW-1185">Reference proteome</keyword>
<dbReference type="Proteomes" id="UP000242662">
    <property type="component" value="Unassembled WGS sequence"/>
</dbReference>
<protein>
    <recommendedName>
        <fullName evidence="3">LysM domain-containing protein</fullName>
    </recommendedName>
</protein>
<sequence length="101" mass="11387">MKKLTFAIVSLLIVLGVRHDLSNGSVQIQEKDSLPTVTAPYQEVIIQPGQTILSVVERLHDQPVSVPIEKIVDDFHQLNGMKQTETLQIGQTYRFPLYNTD</sequence>
<name>A0A1G6KMX1_9BACI</name>
<dbReference type="OrthoDB" id="2691912at2"/>
<dbReference type="EMBL" id="FMYM01000007">
    <property type="protein sequence ID" value="SDC32400.1"/>
    <property type="molecule type" value="Genomic_DNA"/>
</dbReference>
<organism evidence="1 2">
    <name type="scientific">Shouchella lonarensis</name>
    <dbReference type="NCBI Taxonomy" id="1464122"/>
    <lineage>
        <taxon>Bacteria</taxon>
        <taxon>Bacillati</taxon>
        <taxon>Bacillota</taxon>
        <taxon>Bacilli</taxon>
        <taxon>Bacillales</taxon>
        <taxon>Bacillaceae</taxon>
        <taxon>Shouchella</taxon>
    </lineage>
</organism>
<dbReference type="STRING" id="1464122.SAMN05421737_10788"/>
<evidence type="ECO:0008006" key="3">
    <source>
        <dbReference type="Google" id="ProtNLM"/>
    </source>
</evidence>
<dbReference type="AlphaFoldDB" id="A0A1G6KMX1"/>
<evidence type="ECO:0000313" key="2">
    <source>
        <dbReference type="Proteomes" id="UP000242662"/>
    </source>
</evidence>
<dbReference type="RefSeq" id="WP_090775909.1">
    <property type="nucleotide sequence ID" value="NZ_FMYM01000007.1"/>
</dbReference>
<accession>A0A1G6KMX1</accession>
<proteinExistence type="predicted"/>
<evidence type="ECO:0000313" key="1">
    <source>
        <dbReference type="EMBL" id="SDC32400.1"/>
    </source>
</evidence>